<sequence length="184" mass="20951">MVLPEGEQAMLFSGPEVRRLNWTQVPVGMEPSRHATRVPVEHQPWSMVVVAALLDLGLGAVSNTHSMRRDLPPIARTTLDDQLSRDVARMLGEAGIDGPDSYDVLTKDWWAKLPPNVHPEELWSMAEGVTDHRGYKRLRRKLRRMYPKQVRRLVRARSRSVHRGSSRPGDHGTWVRFPPPQSEA</sequence>
<protein>
    <submittedName>
        <fullName evidence="2">Uncharacterized protein</fullName>
    </submittedName>
</protein>
<comment type="caution">
    <text evidence="2">The sequence shown here is derived from an EMBL/GenBank/DDBJ whole genome shotgun (WGS) entry which is preliminary data.</text>
</comment>
<dbReference type="Proteomes" id="UP001575652">
    <property type="component" value="Unassembled WGS sequence"/>
</dbReference>
<accession>A0ABV4UT80</accession>
<dbReference type="RefSeq" id="WP_373973301.1">
    <property type="nucleotide sequence ID" value="NZ_JBHDLJ010000018.1"/>
</dbReference>
<feature type="compositionally biased region" description="Basic residues" evidence="1">
    <location>
        <begin position="155"/>
        <end position="165"/>
    </location>
</feature>
<organism evidence="2 3">
    <name type="scientific">Arthrobacter halodurans</name>
    <dbReference type="NCBI Taxonomy" id="516699"/>
    <lineage>
        <taxon>Bacteria</taxon>
        <taxon>Bacillati</taxon>
        <taxon>Actinomycetota</taxon>
        <taxon>Actinomycetes</taxon>
        <taxon>Micrococcales</taxon>
        <taxon>Micrococcaceae</taxon>
        <taxon>Arthrobacter</taxon>
    </lineage>
</organism>
<gene>
    <name evidence="2" type="ORF">ACETWP_16170</name>
</gene>
<evidence type="ECO:0000313" key="3">
    <source>
        <dbReference type="Proteomes" id="UP001575652"/>
    </source>
</evidence>
<keyword evidence="3" id="KW-1185">Reference proteome</keyword>
<feature type="region of interest" description="Disordered" evidence="1">
    <location>
        <begin position="155"/>
        <end position="184"/>
    </location>
</feature>
<evidence type="ECO:0000313" key="2">
    <source>
        <dbReference type="EMBL" id="MFB0836126.1"/>
    </source>
</evidence>
<name>A0ABV4UT80_9MICC</name>
<evidence type="ECO:0000256" key="1">
    <source>
        <dbReference type="SAM" id="MobiDB-lite"/>
    </source>
</evidence>
<dbReference type="EMBL" id="JBHDLJ010000018">
    <property type="protein sequence ID" value="MFB0836126.1"/>
    <property type="molecule type" value="Genomic_DNA"/>
</dbReference>
<reference evidence="2 3" key="1">
    <citation type="submission" date="2024-09" db="EMBL/GenBank/DDBJ databases">
        <authorList>
            <person name="Salinas-Garcia M.A."/>
            <person name="Prieme A."/>
        </authorList>
    </citation>
    <scope>NUCLEOTIDE SEQUENCE [LARGE SCALE GENOMIC DNA]</scope>
    <source>
        <strain evidence="2 3">DSM 21081</strain>
    </source>
</reference>
<proteinExistence type="predicted"/>